<evidence type="ECO:0000256" key="1">
    <source>
        <dbReference type="SAM" id="MobiDB-lite"/>
    </source>
</evidence>
<dbReference type="EMBL" id="MRZV01000572">
    <property type="protein sequence ID" value="PIK47593.1"/>
    <property type="molecule type" value="Genomic_DNA"/>
</dbReference>
<proteinExistence type="predicted"/>
<feature type="signal peptide" evidence="2">
    <location>
        <begin position="1"/>
        <end position="26"/>
    </location>
</feature>
<sequence>MQFRIKSYIRLNRFIFFLVLVLSVHSYLVENPDDAHKVELLKELINRQLFVLDEALTYHGTVIQSSLTELQDLLEKKLKHQFQAAGLTSKINQSSQTPEKSREVAQACDTPSKVFF</sequence>
<dbReference type="Gene3D" id="1.20.58.740">
    <property type="match status" value="1"/>
</dbReference>
<gene>
    <name evidence="3" type="ORF">BSL78_15547</name>
</gene>
<organism evidence="3 4">
    <name type="scientific">Stichopus japonicus</name>
    <name type="common">Sea cucumber</name>
    <dbReference type="NCBI Taxonomy" id="307972"/>
    <lineage>
        <taxon>Eukaryota</taxon>
        <taxon>Metazoa</taxon>
        <taxon>Echinodermata</taxon>
        <taxon>Eleutherozoa</taxon>
        <taxon>Echinozoa</taxon>
        <taxon>Holothuroidea</taxon>
        <taxon>Aspidochirotacea</taxon>
        <taxon>Aspidochirotida</taxon>
        <taxon>Stichopodidae</taxon>
        <taxon>Apostichopus</taxon>
    </lineage>
</organism>
<accession>A0A2G8KHW9</accession>
<feature type="region of interest" description="Disordered" evidence="1">
    <location>
        <begin position="89"/>
        <end position="110"/>
    </location>
</feature>
<evidence type="ECO:0000256" key="2">
    <source>
        <dbReference type="SAM" id="SignalP"/>
    </source>
</evidence>
<dbReference type="AlphaFoldDB" id="A0A2G8KHW9"/>
<comment type="caution">
    <text evidence="3">The sequence shown here is derived from an EMBL/GenBank/DDBJ whole genome shotgun (WGS) entry which is preliminary data.</text>
</comment>
<protein>
    <submittedName>
        <fullName evidence="3">Uncharacterized protein</fullName>
    </submittedName>
</protein>
<name>A0A2G8KHW9_STIJA</name>
<reference evidence="3 4" key="1">
    <citation type="journal article" date="2017" name="PLoS Biol.">
        <title>The sea cucumber genome provides insights into morphological evolution and visceral regeneration.</title>
        <authorList>
            <person name="Zhang X."/>
            <person name="Sun L."/>
            <person name="Yuan J."/>
            <person name="Sun Y."/>
            <person name="Gao Y."/>
            <person name="Zhang L."/>
            <person name="Li S."/>
            <person name="Dai H."/>
            <person name="Hamel J.F."/>
            <person name="Liu C."/>
            <person name="Yu Y."/>
            <person name="Liu S."/>
            <person name="Lin W."/>
            <person name="Guo K."/>
            <person name="Jin S."/>
            <person name="Xu P."/>
            <person name="Storey K.B."/>
            <person name="Huan P."/>
            <person name="Zhang T."/>
            <person name="Zhou Y."/>
            <person name="Zhang J."/>
            <person name="Lin C."/>
            <person name="Li X."/>
            <person name="Xing L."/>
            <person name="Huo D."/>
            <person name="Sun M."/>
            <person name="Wang L."/>
            <person name="Mercier A."/>
            <person name="Li F."/>
            <person name="Yang H."/>
            <person name="Xiang J."/>
        </authorList>
    </citation>
    <scope>NUCLEOTIDE SEQUENCE [LARGE SCALE GENOMIC DNA]</scope>
    <source>
        <strain evidence="3">Shaxun</strain>
        <tissue evidence="3">Muscle</tissue>
    </source>
</reference>
<feature type="chain" id="PRO_5013661320" evidence="2">
    <location>
        <begin position="27"/>
        <end position="116"/>
    </location>
</feature>
<evidence type="ECO:0000313" key="3">
    <source>
        <dbReference type="EMBL" id="PIK47593.1"/>
    </source>
</evidence>
<feature type="compositionally biased region" description="Polar residues" evidence="1">
    <location>
        <begin position="89"/>
        <end position="98"/>
    </location>
</feature>
<keyword evidence="4" id="KW-1185">Reference proteome</keyword>
<keyword evidence="2" id="KW-0732">Signal</keyword>
<dbReference type="InterPro" id="IPR043162">
    <property type="entry name" value="DOCK_C_lobe_C"/>
</dbReference>
<dbReference type="Proteomes" id="UP000230750">
    <property type="component" value="Unassembled WGS sequence"/>
</dbReference>
<evidence type="ECO:0000313" key="4">
    <source>
        <dbReference type="Proteomes" id="UP000230750"/>
    </source>
</evidence>